<evidence type="ECO:0008006" key="4">
    <source>
        <dbReference type="Google" id="ProtNLM"/>
    </source>
</evidence>
<name>A0A7C8I138_9PLEO</name>
<evidence type="ECO:0000256" key="1">
    <source>
        <dbReference type="SAM" id="SignalP"/>
    </source>
</evidence>
<dbReference type="Proteomes" id="UP000481861">
    <property type="component" value="Unassembled WGS sequence"/>
</dbReference>
<keyword evidence="3" id="KW-1185">Reference proteome</keyword>
<comment type="caution">
    <text evidence="2">The sequence shown here is derived from an EMBL/GenBank/DDBJ whole genome shotgun (WGS) entry which is preliminary data.</text>
</comment>
<protein>
    <recommendedName>
        <fullName evidence="4">Calcium-dependent phosphotriesterase</fullName>
    </recommendedName>
</protein>
<sequence length="387" mass="42471">MARTWIYLALLTAVSSPYLYDRYLVGSDLFSNRPGALQPFNHFKQHEVKFQNRIRNCEDVVLAEAQGLAILSCDPGRDRWNTVMGTFATEKGVPEGGLWLYDYLSANIGDEQALQPLHLRGFKTADFHPLGLDWEADNSMLYVSNHARTGPEILVFSGNLRNGYVDFFMKFKNDLVHAPNSIHSIGNGRLFITNDHHVTAASSPLLAQLETYSGVPGGSVVYADLNSYARTAAKLVARVPFANGVTMLNATTLAVASSSKPGVYFFDVDRQFNLTAKGYMRAPAGVDNLSVDGNGKLLMAGHPFVPALTKVAKQRPGCVPGSEKEEEKSACECGAPSWAAEWSEEGGLKELYKGYEFCSSTTLVRDTKRGVGMMSGLYERGLLVFKE</sequence>
<dbReference type="InterPro" id="IPR011042">
    <property type="entry name" value="6-blade_b-propeller_TolB-like"/>
</dbReference>
<dbReference type="SUPFAM" id="SSF63829">
    <property type="entry name" value="Calcium-dependent phosphotriesterase"/>
    <property type="match status" value="1"/>
</dbReference>
<dbReference type="Gene3D" id="2.120.10.30">
    <property type="entry name" value="TolB, C-terminal domain"/>
    <property type="match status" value="1"/>
</dbReference>
<dbReference type="EMBL" id="JAADJZ010000021">
    <property type="protein sequence ID" value="KAF2867989.1"/>
    <property type="molecule type" value="Genomic_DNA"/>
</dbReference>
<evidence type="ECO:0000313" key="2">
    <source>
        <dbReference type="EMBL" id="KAF2867989.1"/>
    </source>
</evidence>
<proteinExistence type="predicted"/>
<dbReference type="AlphaFoldDB" id="A0A7C8I138"/>
<feature type="signal peptide" evidence="1">
    <location>
        <begin position="1"/>
        <end position="17"/>
    </location>
</feature>
<gene>
    <name evidence="2" type="ORF">BDV95DRAFT_630909</name>
</gene>
<feature type="chain" id="PRO_5028942251" description="Calcium-dependent phosphotriesterase" evidence="1">
    <location>
        <begin position="18"/>
        <end position="387"/>
    </location>
</feature>
<organism evidence="2 3">
    <name type="scientific">Massariosphaeria phaeospora</name>
    <dbReference type="NCBI Taxonomy" id="100035"/>
    <lineage>
        <taxon>Eukaryota</taxon>
        <taxon>Fungi</taxon>
        <taxon>Dikarya</taxon>
        <taxon>Ascomycota</taxon>
        <taxon>Pezizomycotina</taxon>
        <taxon>Dothideomycetes</taxon>
        <taxon>Pleosporomycetidae</taxon>
        <taxon>Pleosporales</taxon>
        <taxon>Pleosporales incertae sedis</taxon>
        <taxon>Massariosphaeria</taxon>
    </lineage>
</organism>
<dbReference type="PANTHER" id="PTHR11799">
    <property type="entry name" value="PARAOXONASE"/>
    <property type="match status" value="1"/>
</dbReference>
<dbReference type="OrthoDB" id="5307922at2759"/>
<dbReference type="PANTHER" id="PTHR11799:SF30">
    <property type="entry name" value="SERUM PARAOXONASE_ARYLESTERASE 2"/>
    <property type="match status" value="1"/>
</dbReference>
<reference evidence="2 3" key="1">
    <citation type="submission" date="2020-01" db="EMBL/GenBank/DDBJ databases">
        <authorList>
            <consortium name="DOE Joint Genome Institute"/>
            <person name="Haridas S."/>
            <person name="Albert R."/>
            <person name="Binder M."/>
            <person name="Bloem J."/>
            <person name="Labutti K."/>
            <person name="Salamov A."/>
            <person name="Andreopoulos B."/>
            <person name="Baker S.E."/>
            <person name="Barry K."/>
            <person name="Bills G."/>
            <person name="Bluhm B.H."/>
            <person name="Cannon C."/>
            <person name="Castanera R."/>
            <person name="Culley D.E."/>
            <person name="Daum C."/>
            <person name="Ezra D."/>
            <person name="Gonzalez J.B."/>
            <person name="Henrissat B."/>
            <person name="Kuo A."/>
            <person name="Liang C."/>
            <person name="Lipzen A."/>
            <person name="Lutzoni F."/>
            <person name="Magnuson J."/>
            <person name="Mondo S."/>
            <person name="Nolan M."/>
            <person name="Ohm R."/>
            <person name="Pangilinan J."/>
            <person name="Park H.-J.H."/>
            <person name="Ramirez L."/>
            <person name="Alfaro M."/>
            <person name="Sun H."/>
            <person name="Tritt A."/>
            <person name="Yoshinaga Y."/>
            <person name="Zwiers L.-H.L."/>
            <person name="Turgeon B.G."/>
            <person name="Goodwin S.B."/>
            <person name="Spatafora J.W."/>
            <person name="Crous P.W."/>
            <person name="Grigoriev I.V."/>
        </authorList>
    </citation>
    <scope>NUCLEOTIDE SEQUENCE [LARGE SCALE GENOMIC DNA]</scope>
    <source>
        <strain evidence="2 3">CBS 611.86</strain>
    </source>
</reference>
<dbReference type="InterPro" id="IPR051288">
    <property type="entry name" value="Serum_paraoxonase/arylesterase"/>
</dbReference>
<evidence type="ECO:0000313" key="3">
    <source>
        <dbReference type="Proteomes" id="UP000481861"/>
    </source>
</evidence>
<accession>A0A7C8I138</accession>
<keyword evidence="1" id="KW-0732">Signal</keyword>